<evidence type="ECO:0000313" key="2">
    <source>
        <dbReference type="EMBL" id="HJH23852.1"/>
    </source>
</evidence>
<organism evidence="2 3">
    <name type="scientific">Paenalcaligenes hominis</name>
    <dbReference type="NCBI Taxonomy" id="643674"/>
    <lineage>
        <taxon>Bacteria</taxon>
        <taxon>Pseudomonadati</taxon>
        <taxon>Pseudomonadota</taxon>
        <taxon>Betaproteobacteria</taxon>
        <taxon>Burkholderiales</taxon>
        <taxon>Alcaligenaceae</taxon>
        <taxon>Paenalcaligenes</taxon>
    </lineage>
</organism>
<proteinExistence type="predicted"/>
<feature type="transmembrane region" description="Helical" evidence="1">
    <location>
        <begin position="168"/>
        <end position="189"/>
    </location>
</feature>
<evidence type="ECO:0008006" key="4">
    <source>
        <dbReference type="Google" id="ProtNLM"/>
    </source>
</evidence>
<feature type="transmembrane region" description="Helical" evidence="1">
    <location>
        <begin position="201"/>
        <end position="222"/>
    </location>
</feature>
<protein>
    <recommendedName>
        <fullName evidence="4">Permease</fullName>
    </recommendedName>
</protein>
<feature type="transmembrane region" description="Helical" evidence="1">
    <location>
        <begin position="243"/>
        <end position="263"/>
    </location>
</feature>
<dbReference type="GO" id="GO:0015209">
    <property type="term" value="F:cytosine transmembrane transporter activity"/>
    <property type="evidence" value="ECO:0007669"/>
    <property type="project" value="InterPro"/>
</dbReference>
<accession>A0A9D2VFM6</accession>
<sequence>MSHLTPTTEPLDADHKKDDYARTRVPATEKRGPASILSVLTGIVTAFFFLFLGGIFYENYGSTATWIGTTVGFILTTTLSWITCYFASKEGLTAELMTRGCGFGAMGGLLTTLIYGTTFVILSATEAQILASNIALIWDLPNIVWYVFVSAIFIPLVWGGIGQISKLLSWSIVIYLPLIVWAIWIAWHAPDSGSTMTAPEFSLANLPGILAIIGTLSAMVGLNPLESADYNRFISHKSYVRSSFITVILPFIFMFFVAIPLGMFFAKMTGSSNPGVYLVSLLGLLLGVTLSWVSQIRINLTNIHLGSIAFASISGQFGAYQLGRRFWTIMVSIAVVLLMVGDVLGNLTTFLEWNGIFLLAWVGCLIADLLIVRGLLKIVSGPIEYRSSHLYSCNPVGVVALLVATAIGSFVWLFYGESMLRSLAGYIAFGIALVVHVLMAVLTKGKYYTLPSPRSL</sequence>
<dbReference type="Gene3D" id="1.10.4160.10">
    <property type="entry name" value="Hydantoin permease"/>
    <property type="match status" value="1"/>
</dbReference>
<keyword evidence="1" id="KW-0472">Membrane</keyword>
<dbReference type="Proteomes" id="UP000700248">
    <property type="component" value="Unassembled WGS sequence"/>
</dbReference>
<feature type="transmembrane region" description="Helical" evidence="1">
    <location>
        <begin position="275"/>
        <end position="293"/>
    </location>
</feature>
<feature type="transmembrane region" description="Helical" evidence="1">
    <location>
        <begin position="100"/>
        <end position="123"/>
    </location>
</feature>
<feature type="transmembrane region" description="Helical" evidence="1">
    <location>
        <begin position="423"/>
        <end position="442"/>
    </location>
</feature>
<dbReference type="EMBL" id="DYTQ01000056">
    <property type="protein sequence ID" value="HJH23852.1"/>
    <property type="molecule type" value="Genomic_DNA"/>
</dbReference>
<reference evidence="2" key="2">
    <citation type="submission" date="2021-09" db="EMBL/GenBank/DDBJ databases">
        <authorList>
            <person name="Gilroy R."/>
        </authorList>
    </citation>
    <scope>NUCLEOTIDE SEQUENCE</scope>
    <source>
        <strain evidence="2">CHK175-13533</strain>
    </source>
</reference>
<feature type="transmembrane region" description="Helical" evidence="1">
    <location>
        <begin position="63"/>
        <end position="88"/>
    </location>
</feature>
<feature type="transmembrane region" description="Helical" evidence="1">
    <location>
        <begin position="326"/>
        <end position="344"/>
    </location>
</feature>
<comment type="caution">
    <text evidence="2">The sequence shown here is derived from an EMBL/GenBank/DDBJ whole genome shotgun (WGS) entry which is preliminary data.</text>
</comment>
<dbReference type="GO" id="GO:0005886">
    <property type="term" value="C:plasma membrane"/>
    <property type="evidence" value="ECO:0007669"/>
    <property type="project" value="TreeGrafter"/>
</dbReference>
<name>A0A9D2VFM6_9BURK</name>
<dbReference type="PANTHER" id="PTHR30569">
    <property type="entry name" value="CYTOSINE TRANSPORTER CODB"/>
    <property type="match status" value="1"/>
</dbReference>
<reference evidence="2" key="1">
    <citation type="journal article" date="2021" name="PeerJ">
        <title>Extensive microbial diversity within the chicken gut microbiome revealed by metagenomics and culture.</title>
        <authorList>
            <person name="Gilroy R."/>
            <person name="Ravi A."/>
            <person name="Getino M."/>
            <person name="Pursley I."/>
            <person name="Horton D.L."/>
            <person name="Alikhan N.F."/>
            <person name="Baker D."/>
            <person name="Gharbi K."/>
            <person name="Hall N."/>
            <person name="Watson M."/>
            <person name="Adriaenssens E.M."/>
            <person name="Foster-Nyarko E."/>
            <person name="Jarju S."/>
            <person name="Secka A."/>
            <person name="Antonio M."/>
            <person name="Oren A."/>
            <person name="Chaudhuri R.R."/>
            <person name="La Ragione R."/>
            <person name="Hildebrand F."/>
            <person name="Pallen M.J."/>
        </authorList>
    </citation>
    <scope>NUCLEOTIDE SEQUENCE</scope>
    <source>
        <strain evidence="2">CHK175-13533</strain>
    </source>
</reference>
<feature type="transmembrane region" description="Helical" evidence="1">
    <location>
        <begin position="34"/>
        <end position="57"/>
    </location>
</feature>
<evidence type="ECO:0000256" key="1">
    <source>
        <dbReference type="SAM" id="Phobius"/>
    </source>
</evidence>
<gene>
    <name evidence="2" type="ORF">K8U84_04785</name>
</gene>
<evidence type="ECO:0000313" key="3">
    <source>
        <dbReference type="Proteomes" id="UP000700248"/>
    </source>
</evidence>
<feature type="transmembrane region" description="Helical" evidence="1">
    <location>
        <begin position="396"/>
        <end position="416"/>
    </location>
</feature>
<dbReference type="AlphaFoldDB" id="A0A9D2VFM6"/>
<keyword evidence="1" id="KW-0812">Transmembrane</keyword>
<keyword evidence="1" id="KW-1133">Transmembrane helix</keyword>
<feature type="transmembrane region" description="Helical" evidence="1">
    <location>
        <begin position="300"/>
        <end position="320"/>
    </location>
</feature>
<feature type="transmembrane region" description="Helical" evidence="1">
    <location>
        <begin position="356"/>
        <end position="376"/>
    </location>
</feature>
<dbReference type="PANTHER" id="PTHR30569:SF0">
    <property type="entry name" value="CYTOSINE PERMEASE"/>
    <property type="match status" value="1"/>
</dbReference>
<dbReference type="InterPro" id="IPR030191">
    <property type="entry name" value="CodB"/>
</dbReference>
<dbReference type="RefSeq" id="WP_276830541.1">
    <property type="nucleotide sequence ID" value="NZ_DYTQ01000056.1"/>
</dbReference>
<feature type="transmembrane region" description="Helical" evidence="1">
    <location>
        <begin position="143"/>
        <end position="161"/>
    </location>
</feature>